<name>A0A4Y3VJA9_9ACTN</name>
<evidence type="ECO:0000313" key="1">
    <source>
        <dbReference type="EMBL" id="GEC05679.1"/>
    </source>
</evidence>
<reference evidence="1 2" key="1">
    <citation type="submission" date="2019-06" db="EMBL/GenBank/DDBJ databases">
        <title>Whole genome shotgun sequence of Streptomyces spinoverrucosus NBRC 14228.</title>
        <authorList>
            <person name="Hosoyama A."/>
            <person name="Uohara A."/>
            <person name="Ohji S."/>
            <person name="Ichikawa N."/>
        </authorList>
    </citation>
    <scope>NUCLEOTIDE SEQUENCE [LARGE SCALE GENOMIC DNA]</scope>
    <source>
        <strain evidence="1 2">NBRC 14228</strain>
    </source>
</reference>
<evidence type="ECO:0000313" key="2">
    <source>
        <dbReference type="Proteomes" id="UP000317881"/>
    </source>
</evidence>
<accession>A0A4Y3VJA9</accession>
<protein>
    <submittedName>
        <fullName evidence="1">Uncharacterized protein</fullName>
    </submittedName>
</protein>
<proteinExistence type="predicted"/>
<comment type="caution">
    <text evidence="1">The sequence shown here is derived from an EMBL/GenBank/DDBJ whole genome shotgun (WGS) entry which is preliminary data.</text>
</comment>
<organism evidence="1 2">
    <name type="scientific">Streptomyces spinoverrucosus</name>
    <dbReference type="NCBI Taxonomy" id="284043"/>
    <lineage>
        <taxon>Bacteria</taxon>
        <taxon>Bacillati</taxon>
        <taxon>Actinomycetota</taxon>
        <taxon>Actinomycetes</taxon>
        <taxon>Kitasatosporales</taxon>
        <taxon>Streptomycetaceae</taxon>
        <taxon>Streptomyces</taxon>
    </lineage>
</organism>
<dbReference type="EMBL" id="BJND01000022">
    <property type="protein sequence ID" value="GEC05679.1"/>
    <property type="molecule type" value="Genomic_DNA"/>
</dbReference>
<dbReference type="AlphaFoldDB" id="A0A4Y3VJA9"/>
<sequence>MAGRPCEVLLPKVKRTQIKGDLRCHGLLSRTGRLRPEQRDWLKHLAACGFETALWRPKDLDNIITVLAPDGPRAQLPDTF</sequence>
<gene>
    <name evidence="1" type="ORF">SSP24_33340</name>
</gene>
<keyword evidence="2" id="KW-1185">Reference proteome</keyword>
<dbReference type="Proteomes" id="UP000317881">
    <property type="component" value="Unassembled WGS sequence"/>
</dbReference>